<evidence type="ECO:0000313" key="3">
    <source>
        <dbReference type="Proteomes" id="UP000596827"/>
    </source>
</evidence>
<dbReference type="RefSeq" id="WP_187080420.1">
    <property type="nucleotide sequence ID" value="NZ_JACORU010000001.1"/>
</dbReference>
<protein>
    <submittedName>
        <fullName evidence="2">Toxin-antitoxin system toxin component, PIN family</fullName>
    </submittedName>
</protein>
<sequence>MKAAPRVVLDTNVVLSALLFGGGTARRVRSNWQSGAFVPLASPETARELVRVLAYPKFKLAGSEQEELLADYIPHVQVVHIADPPPQVPRCRDPYDVAFLQLAVAGKAQMIVSGDKDLLALAGAKGLCPILTIDAFCGQVLGDES</sequence>
<name>A0A923M7J7_9BURK</name>
<gene>
    <name evidence="2" type="ORF">H8R02_06090</name>
</gene>
<evidence type="ECO:0000259" key="1">
    <source>
        <dbReference type="Pfam" id="PF13470"/>
    </source>
</evidence>
<dbReference type="InterPro" id="IPR002716">
    <property type="entry name" value="PIN_dom"/>
</dbReference>
<dbReference type="Pfam" id="PF13470">
    <property type="entry name" value="PIN_3"/>
    <property type="match status" value="1"/>
</dbReference>
<evidence type="ECO:0000313" key="2">
    <source>
        <dbReference type="EMBL" id="MBC5764012.1"/>
    </source>
</evidence>
<dbReference type="InterPro" id="IPR029060">
    <property type="entry name" value="PIN-like_dom_sf"/>
</dbReference>
<dbReference type="AlphaFoldDB" id="A0A923M7J7"/>
<reference evidence="2" key="1">
    <citation type="submission" date="2020-08" db="EMBL/GenBank/DDBJ databases">
        <title>Ramlibacter sp. GTP1 16S ribosomal RNA gene genome sequencing and assembly.</title>
        <authorList>
            <person name="Kang M."/>
        </authorList>
    </citation>
    <scope>NUCLEOTIDE SEQUENCE</scope>
    <source>
        <strain evidence="2">GTP1</strain>
    </source>
</reference>
<feature type="domain" description="PIN" evidence="1">
    <location>
        <begin position="6"/>
        <end position="117"/>
    </location>
</feature>
<keyword evidence="3" id="KW-1185">Reference proteome</keyword>
<dbReference type="PANTHER" id="PTHR34610:SF4">
    <property type="entry name" value="SLL8027 PROTEIN"/>
    <property type="match status" value="1"/>
</dbReference>
<dbReference type="Proteomes" id="UP000596827">
    <property type="component" value="Unassembled WGS sequence"/>
</dbReference>
<dbReference type="EMBL" id="JACORU010000001">
    <property type="protein sequence ID" value="MBC5764012.1"/>
    <property type="molecule type" value="Genomic_DNA"/>
</dbReference>
<dbReference type="SUPFAM" id="SSF88723">
    <property type="entry name" value="PIN domain-like"/>
    <property type="match status" value="1"/>
</dbReference>
<accession>A0A923M7J7</accession>
<organism evidence="2 3">
    <name type="scientific">Ramlibacter albus</name>
    <dbReference type="NCBI Taxonomy" id="2079448"/>
    <lineage>
        <taxon>Bacteria</taxon>
        <taxon>Pseudomonadati</taxon>
        <taxon>Pseudomonadota</taxon>
        <taxon>Betaproteobacteria</taxon>
        <taxon>Burkholderiales</taxon>
        <taxon>Comamonadaceae</taxon>
        <taxon>Ramlibacter</taxon>
    </lineage>
</organism>
<dbReference type="PANTHER" id="PTHR34610">
    <property type="entry name" value="SSL7007 PROTEIN"/>
    <property type="match status" value="1"/>
</dbReference>
<dbReference type="InterPro" id="IPR002850">
    <property type="entry name" value="PIN_toxin-like"/>
</dbReference>
<dbReference type="NCBIfam" id="TIGR00305">
    <property type="entry name" value="putative toxin-antitoxin system toxin component, PIN family"/>
    <property type="match status" value="1"/>
</dbReference>
<proteinExistence type="predicted"/>
<comment type="caution">
    <text evidence="2">The sequence shown here is derived from an EMBL/GenBank/DDBJ whole genome shotgun (WGS) entry which is preliminary data.</text>
</comment>